<gene>
    <name evidence="1" type="ORF">GCM10008024_23500</name>
    <name evidence="2" type="ORF">SAMN05444006_11175</name>
</gene>
<dbReference type="EMBL" id="BNAB01000010">
    <property type="protein sequence ID" value="GHE02746.1"/>
    <property type="molecule type" value="Genomic_DNA"/>
</dbReference>
<evidence type="ECO:0000313" key="3">
    <source>
        <dbReference type="Proteomes" id="UP000199541"/>
    </source>
</evidence>
<evidence type="ECO:0000313" key="2">
    <source>
        <dbReference type="EMBL" id="SDX18340.1"/>
    </source>
</evidence>
<reference evidence="1" key="3">
    <citation type="submission" date="2023-06" db="EMBL/GenBank/DDBJ databases">
        <authorList>
            <person name="Sun Q."/>
            <person name="Zhou Y."/>
        </authorList>
    </citation>
    <scope>NUCLEOTIDE SEQUENCE</scope>
    <source>
        <strain evidence="1">CGMCC 1.10859</strain>
    </source>
</reference>
<dbReference type="Proteomes" id="UP000634647">
    <property type="component" value="Unassembled WGS sequence"/>
</dbReference>
<protein>
    <submittedName>
        <fullName evidence="2">3-methyladenine DNA glycosylase AlkD</fullName>
    </submittedName>
    <submittedName>
        <fullName evidence="1">DNA alkylation repair protein</fullName>
    </submittedName>
</protein>
<reference evidence="2 3" key="2">
    <citation type="submission" date="2016-10" db="EMBL/GenBank/DDBJ databases">
        <authorList>
            <person name="Varghese N."/>
            <person name="Submissions S."/>
        </authorList>
    </citation>
    <scope>NUCLEOTIDE SEQUENCE [LARGE SCALE GENOMIC DNA]</scope>
    <source>
        <strain evidence="2 3">DSM 24802</strain>
    </source>
</reference>
<dbReference type="Gene3D" id="1.25.10.90">
    <property type="match status" value="1"/>
</dbReference>
<dbReference type="Proteomes" id="UP000199541">
    <property type="component" value="Unassembled WGS sequence"/>
</dbReference>
<comment type="caution">
    <text evidence="1">The sequence shown here is derived from an EMBL/GenBank/DDBJ whole genome shotgun (WGS) entry which is preliminary data.</text>
</comment>
<dbReference type="RefSeq" id="WP_051646265.1">
    <property type="nucleotide sequence ID" value="NZ_BNAB01000010.1"/>
</dbReference>
<keyword evidence="3" id="KW-1185">Reference proteome</keyword>
<dbReference type="CDD" id="cd06561">
    <property type="entry name" value="AlkD_like"/>
    <property type="match status" value="1"/>
</dbReference>
<dbReference type="SUPFAM" id="SSF48371">
    <property type="entry name" value="ARM repeat"/>
    <property type="match status" value="1"/>
</dbReference>
<evidence type="ECO:0000313" key="1">
    <source>
        <dbReference type="EMBL" id="GHE02746.1"/>
    </source>
</evidence>
<dbReference type="Pfam" id="PF08713">
    <property type="entry name" value="DNA_alkylation"/>
    <property type="match status" value="1"/>
</dbReference>
<dbReference type="EMBL" id="FNOB01000011">
    <property type="protein sequence ID" value="SDX18340.1"/>
    <property type="molecule type" value="Genomic_DNA"/>
</dbReference>
<reference evidence="1" key="1">
    <citation type="journal article" date="2014" name="Int. J. Syst. Evol. Microbiol.">
        <title>Complete genome sequence of Corynebacterium casei LMG S-19264T (=DSM 44701T), isolated from a smear-ripened cheese.</title>
        <authorList>
            <consortium name="US DOE Joint Genome Institute (JGI-PGF)"/>
            <person name="Walter F."/>
            <person name="Albersmeier A."/>
            <person name="Kalinowski J."/>
            <person name="Ruckert C."/>
        </authorList>
    </citation>
    <scope>NUCLEOTIDE SEQUENCE</scope>
    <source>
        <strain evidence="1">CGMCC 1.10859</strain>
    </source>
</reference>
<accession>A0AAN4US62</accession>
<dbReference type="AlphaFoldDB" id="A0AAN4US62"/>
<dbReference type="InterPro" id="IPR016024">
    <property type="entry name" value="ARM-type_fold"/>
</dbReference>
<proteinExistence type="predicted"/>
<sequence length="236" mass="26459">MSAAAPTGAPTPAEALAALEALGDRERAAGAAAYHKARRRYLGVSVPQIDALARDWRQGPDLGARLQLADALWRSDIHEARIAAARLLTQARIRPDDRAAWDLVASWVPQFDAWAIADHVAKAGERRLLADPARLDQVETWLEAPNMWQRRAALIFTLPWTKIRNPKPEDLARRDRILGWAARLAGGRDWFEQKAVAWWIRDLSRHDAPRARTFLDAHGGNLKGFARKEAAKYLHP</sequence>
<name>A0AAN4US62_9RHOB</name>
<dbReference type="PANTHER" id="PTHR34070:SF1">
    <property type="entry name" value="DNA ALKYLATION REPAIR PROTEIN"/>
    <property type="match status" value="1"/>
</dbReference>
<dbReference type="InterPro" id="IPR014825">
    <property type="entry name" value="DNA_alkylation"/>
</dbReference>
<organism evidence="1 4">
    <name type="scientific">Allgaiera indica</name>
    <dbReference type="NCBI Taxonomy" id="765699"/>
    <lineage>
        <taxon>Bacteria</taxon>
        <taxon>Pseudomonadati</taxon>
        <taxon>Pseudomonadota</taxon>
        <taxon>Alphaproteobacteria</taxon>
        <taxon>Rhodobacterales</taxon>
        <taxon>Paracoccaceae</taxon>
        <taxon>Allgaiera</taxon>
    </lineage>
</organism>
<evidence type="ECO:0000313" key="4">
    <source>
        <dbReference type="Proteomes" id="UP000634647"/>
    </source>
</evidence>
<dbReference type="PANTHER" id="PTHR34070">
    <property type="entry name" value="ARMADILLO-TYPE FOLD"/>
    <property type="match status" value="1"/>
</dbReference>